<dbReference type="SUPFAM" id="SSF52096">
    <property type="entry name" value="ClpP/crotonase"/>
    <property type="match status" value="1"/>
</dbReference>
<accession>A0A2Z4HG77</accession>
<dbReference type="GO" id="GO:0004176">
    <property type="term" value="F:ATP-dependent peptidase activity"/>
    <property type="evidence" value="ECO:0007669"/>
    <property type="project" value="InterPro"/>
</dbReference>
<dbReference type="PANTHER" id="PTHR10381">
    <property type="entry name" value="ATP-DEPENDENT CLP PROTEASE PROTEOLYTIC SUBUNIT"/>
    <property type="match status" value="1"/>
</dbReference>
<protein>
    <recommendedName>
        <fullName evidence="2">ATP-dependent Clp protease proteolytic subunit</fullName>
    </recommendedName>
</protein>
<dbReference type="InterPro" id="IPR029045">
    <property type="entry name" value="ClpP/crotonase-like_dom_sf"/>
</dbReference>
<dbReference type="PANTHER" id="PTHR10381:SF11">
    <property type="entry name" value="ATP-DEPENDENT CLP PROTEASE PROTEOLYTIC SUBUNIT, MITOCHONDRIAL"/>
    <property type="match status" value="1"/>
</dbReference>
<dbReference type="GO" id="GO:0004252">
    <property type="term" value="F:serine-type endopeptidase activity"/>
    <property type="evidence" value="ECO:0007669"/>
    <property type="project" value="InterPro"/>
</dbReference>
<dbReference type="Pfam" id="PF00574">
    <property type="entry name" value="CLP_protease"/>
    <property type="match status" value="1"/>
</dbReference>
<dbReference type="GO" id="GO:0051117">
    <property type="term" value="F:ATPase binding"/>
    <property type="evidence" value="ECO:0007669"/>
    <property type="project" value="TreeGrafter"/>
</dbReference>
<dbReference type="EMBL" id="MG601102">
    <property type="protein sequence ID" value="AWW13653.1"/>
    <property type="molecule type" value="Genomic_DNA"/>
</dbReference>
<dbReference type="PRINTS" id="PR00127">
    <property type="entry name" value="CLPPROTEASEP"/>
</dbReference>
<proteinExistence type="inferred from homology"/>
<dbReference type="GO" id="GO:0006515">
    <property type="term" value="P:protein quality control for misfolded or incompletely synthesized proteins"/>
    <property type="evidence" value="ECO:0007669"/>
    <property type="project" value="TreeGrafter"/>
</dbReference>
<name>A0A2Z4HG77_9EUKA</name>
<dbReference type="Gene3D" id="3.90.226.10">
    <property type="entry name" value="2-enoyl-CoA Hydratase, Chain A, domain 1"/>
    <property type="match status" value="1"/>
</dbReference>
<sequence>MPIGYPLVKAMDKDKFLSYFLLQNAFLDKRILFLCNYEDPTDESTYIAMLLYLQTENSQQPVFFYINSAITFPNLCFGLYDTILQLKVDISTICLGLAGGMSSLILAAGTKGQRFALPNSRIMMQEPQIESGVNGQATDLDIEAKELADSKNILINLYHERTGQSKIIIEKDLQRPRYFSANAAKEYGFIDSILIPSTKS</sequence>
<dbReference type="GO" id="GO:0009368">
    <property type="term" value="C:endopeptidase Clp complex"/>
    <property type="evidence" value="ECO:0007669"/>
    <property type="project" value="TreeGrafter"/>
</dbReference>
<keyword evidence="3" id="KW-0934">Plastid</keyword>
<organism evidence="3">
    <name type="scientific">Cyanophora sudae</name>
    <dbReference type="NCBI Taxonomy" id="1522369"/>
    <lineage>
        <taxon>Eukaryota</taxon>
        <taxon>Glaucocystophyceae</taxon>
        <taxon>Cyanophorales</taxon>
        <taxon>Cyanophoraceae</taxon>
        <taxon>Cyanophora</taxon>
    </lineage>
</organism>
<evidence type="ECO:0000256" key="1">
    <source>
        <dbReference type="ARBA" id="ARBA00007039"/>
    </source>
</evidence>
<evidence type="ECO:0000256" key="2">
    <source>
        <dbReference type="RuleBase" id="RU003567"/>
    </source>
</evidence>
<reference evidence="3" key="1">
    <citation type="journal article" date="2018" name="Adv. Bot. Res.">
        <title>Chapter Four - Comparative Plastid Genomics of Glaucophytes species.</title>
        <authorList>
            <person name="Reyes-Prieto A."/>
            <person name="Russell S."/>
            <person name="Figueroa-Martinez F."/>
            <person name="Jackson C."/>
        </authorList>
    </citation>
    <scope>NUCLEOTIDE SEQUENCE</scope>
    <source>
        <strain evidence="3">NIES-764</strain>
    </source>
</reference>
<evidence type="ECO:0000313" key="3">
    <source>
        <dbReference type="EMBL" id="AWW13653.1"/>
    </source>
</evidence>
<keyword evidence="3" id="KW-0378">Hydrolase</keyword>
<dbReference type="RefSeq" id="YP_009504538.1">
    <property type="nucleotide sequence ID" value="NC_038215.1"/>
</dbReference>
<dbReference type="GeneID" id="37543747"/>
<dbReference type="InterPro" id="IPR001907">
    <property type="entry name" value="ClpP"/>
</dbReference>
<geneLocation type="plastid" evidence="3"/>
<gene>
    <name evidence="3" type="primary">clpP2</name>
</gene>
<keyword evidence="3" id="KW-0645">Protease</keyword>
<dbReference type="AlphaFoldDB" id="A0A2Z4HG77"/>
<dbReference type="CDD" id="cd07017">
    <property type="entry name" value="S14_ClpP_2"/>
    <property type="match status" value="1"/>
</dbReference>
<dbReference type="InterPro" id="IPR023562">
    <property type="entry name" value="ClpP/TepA"/>
</dbReference>
<comment type="similarity">
    <text evidence="1 2">Belongs to the peptidase S14 family.</text>
</comment>